<accession>A0A9D4RSI0</accession>
<reference evidence="1" key="1">
    <citation type="journal article" date="2019" name="bioRxiv">
        <title>The Genome of the Zebra Mussel, Dreissena polymorpha: A Resource for Invasive Species Research.</title>
        <authorList>
            <person name="McCartney M.A."/>
            <person name="Auch B."/>
            <person name="Kono T."/>
            <person name="Mallez S."/>
            <person name="Zhang Y."/>
            <person name="Obille A."/>
            <person name="Becker A."/>
            <person name="Abrahante J.E."/>
            <person name="Garbe J."/>
            <person name="Badalamenti J.P."/>
            <person name="Herman A."/>
            <person name="Mangelson H."/>
            <person name="Liachko I."/>
            <person name="Sullivan S."/>
            <person name="Sone E.D."/>
            <person name="Koren S."/>
            <person name="Silverstein K.A.T."/>
            <person name="Beckman K.B."/>
            <person name="Gohl D.M."/>
        </authorList>
    </citation>
    <scope>NUCLEOTIDE SEQUENCE</scope>
    <source>
        <strain evidence="1">Duluth1</strain>
        <tissue evidence="1">Whole animal</tissue>
    </source>
</reference>
<dbReference type="EMBL" id="JAIWYP010000001">
    <property type="protein sequence ID" value="KAH3877228.1"/>
    <property type="molecule type" value="Genomic_DNA"/>
</dbReference>
<dbReference type="AlphaFoldDB" id="A0A9D4RSI0"/>
<reference evidence="1" key="2">
    <citation type="submission" date="2020-11" db="EMBL/GenBank/DDBJ databases">
        <authorList>
            <person name="McCartney M.A."/>
            <person name="Auch B."/>
            <person name="Kono T."/>
            <person name="Mallez S."/>
            <person name="Becker A."/>
            <person name="Gohl D.M."/>
            <person name="Silverstein K.A.T."/>
            <person name="Koren S."/>
            <person name="Bechman K.B."/>
            <person name="Herman A."/>
            <person name="Abrahante J.E."/>
            <person name="Garbe J."/>
        </authorList>
    </citation>
    <scope>NUCLEOTIDE SEQUENCE</scope>
    <source>
        <strain evidence="1">Duluth1</strain>
        <tissue evidence="1">Whole animal</tissue>
    </source>
</reference>
<proteinExistence type="predicted"/>
<evidence type="ECO:0000313" key="1">
    <source>
        <dbReference type="EMBL" id="KAH3877228.1"/>
    </source>
</evidence>
<evidence type="ECO:0000313" key="2">
    <source>
        <dbReference type="Proteomes" id="UP000828390"/>
    </source>
</evidence>
<dbReference type="Proteomes" id="UP000828390">
    <property type="component" value="Unassembled WGS sequence"/>
</dbReference>
<comment type="caution">
    <text evidence="1">The sequence shown here is derived from an EMBL/GenBank/DDBJ whole genome shotgun (WGS) entry which is preliminary data.</text>
</comment>
<name>A0A9D4RSI0_DREPO</name>
<keyword evidence="2" id="KW-1185">Reference proteome</keyword>
<sequence>MHSDKLHPAHVNKHRFVIKKSLPLIYNIHHVFCNCSFSGGSVHVLDLKLDSRSKAETLRSSSDLGVAVATYLSWDDGSGKLYIGDDLGRVHLMMVYANKVGQNRIGYGTKIV</sequence>
<protein>
    <submittedName>
        <fullName evidence="1">Uncharacterized protein</fullName>
    </submittedName>
</protein>
<gene>
    <name evidence="1" type="ORF">DPMN_001090</name>
</gene>
<organism evidence="1 2">
    <name type="scientific">Dreissena polymorpha</name>
    <name type="common">Zebra mussel</name>
    <name type="synonym">Mytilus polymorpha</name>
    <dbReference type="NCBI Taxonomy" id="45954"/>
    <lineage>
        <taxon>Eukaryota</taxon>
        <taxon>Metazoa</taxon>
        <taxon>Spiralia</taxon>
        <taxon>Lophotrochozoa</taxon>
        <taxon>Mollusca</taxon>
        <taxon>Bivalvia</taxon>
        <taxon>Autobranchia</taxon>
        <taxon>Heteroconchia</taxon>
        <taxon>Euheterodonta</taxon>
        <taxon>Imparidentia</taxon>
        <taxon>Neoheterodontei</taxon>
        <taxon>Myida</taxon>
        <taxon>Dreissenoidea</taxon>
        <taxon>Dreissenidae</taxon>
        <taxon>Dreissena</taxon>
    </lineage>
</organism>